<keyword evidence="3" id="KW-1185">Reference proteome</keyword>
<dbReference type="Gene3D" id="3.30.559.10">
    <property type="entry name" value="Chloramphenicol acetyltransferase-like domain"/>
    <property type="match status" value="2"/>
</dbReference>
<accession>A0A428UMC0</accession>
<protein>
    <submittedName>
        <fullName evidence="2">Uncharacterized protein</fullName>
    </submittedName>
</protein>
<evidence type="ECO:0000313" key="3">
    <source>
        <dbReference type="Proteomes" id="UP000288429"/>
    </source>
</evidence>
<organism evidence="2 3">
    <name type="scientific">Fusarium ambrosium</name>
    <dbReference type="NCBI Taxonomy" id="131363"/>
    <lineage>
        <taxon>Eukaryota</taxon>
        <taxon>Fungi</taxon>
        <taxon>Dikarya</taxon>
        <taxon>Ascomycota</taxon>
        <taxon>Pezizomycotina</taxon>
        <taxon>Sordariomycetes</taxon>
        <taxon>Hypocreomycetidae</taxon>
        <taxon>Hypocreales</taxon>
        <taxon>Nectriaceae</taxon>
        <taxon>Fusarium</taxon>
        <taxon>Fusarium solani species complex</taxon>
    </lineage>
</organism>
<evidence type="ECO:0000256" key="1">
    <source>
        <dbReference type="SAM" id="MobiDB-lite"/>
    </source>
</evidence>
<dbReference type="InterPro" id="IPR023213">
    <property type="entry name" value="CAT-like_dom_sf"/>
</dbReference>
<reference evidence="2 3" key="1">
    <citation type="submission" date="2017-06" db="EMBL/GenBank/DDBJ databases">
        <title>Cmopartive genomic analysis of Ambrosia Fusariam Clade fungi.</title>
        <authorList>
            <person name="Stajich J.E."/>
            <person name="Carrillo J."/>
            <person name="Kijimoto T."/>
            <person name="Eskalen A."/>
            <person name="O'Donnell K."/>
            <person name="Kasson M."/>
        </authorList>
    </citation>
    <scope>NUCLEOTIDE SEQUENCE [LARGE SCALE GENOMIC DNA]</scope>
    <source>
        <strain evidence="2 3">NRRL 20438</strain>
    </source>
</reference>
<gene>
    <name evidence="2" type="ORF">CDV31_005041</name>
</gene>
<dbReference type="AlphaFoldDB" id="A0A428UMC0"/>
<comment type="caution">
    <text evidence="2">The sequence shown here is derived from an EMBL/GenBank/DDBJ whole genome shotgun (WGS) entry which is preliminary data.</text>
</comment>
<sequence length="1044" mass="117797">MMEVHQVCPIKSPSEEWPDPDSLGSLEDIYRELCRIDECDKSKREDNAEDSHLDNPTAEQAETAFRQAVCQLDFHRHALRKRAMDLSRDTLRSLNILDLPMEILTQIFGYFKHQDIEVRNNSNIYWPSKVQSMSNASEPLLTIYNTRQVCRLFNTLASPLLCPFLNSKLDQESLDRAEILLANSYIASGVMGIQVSLEYRPIELAESFRQFAIWRMGDLGQLNHAVDWPIDVDDEEDLESGPDQLRTGNYQEIYNAWDYFVKPGEGPEYLSSDDEKDGRIYEPKGTYQPDKAALEFWRIFCQGYKEYVKLQRSQYDLIQSRTFVKTLSSMASRLNRPLALRIHNSFDPDGLPNRYDAYKILTDKTELASFMPTAHTWREMYDMGSPVVLHQAKILSELPIAMHKAGVILRHLSVGCLPELNSFEKLCPGEDESLDSPAWEELSAACQHLEVFQVERSGRHDQGEFIFTEDHVYNEIYVNSVLSNQQLEHVNATTSTTGLSDGTGHTSMHLPHMPAVLANINWPRIKTVSINTFSLSQDELENFCKALSSNVEFIGLISINLQSGSWGPPVFPDDEVLPMHPFDDTATLRDYTMIWTFRYDEVLDPDMLGDSLSQLFQREGWRKLGGRLRLRPDGKTEVHVPREFTEERPSLHFTKEHHDITMAEHPEASKLPAATAEPTTFPGARKFAGLALGPGAPRTIQDYFQKDVPQFSLHVVTFTDGTLVSINFNHVTSDLGGLKAILKGWQSILAGKPEEVAPFVGHKDDPMAGLYNDETTVKPTLADTQLTGWRIPVWALRHLVETWWKGLDARMICIPKKVIDAIVQEAKDHVALKGNADLFVSENDVIMAFCNKVVASGLASHRHIANLLVIDPRTRVKSVFRDDTAYVQNITSSAIFLCQAGEALTAPTGEMALRSRAALDEQCTEEQLKATMKYAYRSMMDAGNPLVLGKGVDSVLMVVTNWSKAGFLDKFDFSPAIVKPSDKNRPGAKPGHPIYYHSQSLGTGMVTMNMVTIMGRDLEGNLWLSGEFSGPTWASAMEYFRSYM</sequence>
<feature type="region of interest" description="Disordered" evidence="1">
    <location>
        <begin position="1"/>
        <end position="23"/>
    </location>
</feature>
<proteinExistence type="predicted"/>
<dbReference type="Pfam" id="PF02458">
    <property type="entry name" value="Transferase"/>
    <property type="match status" value="1"/>
</dbReference>
<dbReference type="Proteomes" id="UP000288429">
    <property type="component" value="Unassembled WGS sequence"/>
</dbReference>
<name>A0A428UMC0_9HYPO</name>
<dbReference type="EMBL" id="NIZV01000050">
    <property type="protein sequence ID" value="RSM15448.1"/>
    <property type="molecule type" value="Genomic_DNA"/>
</dbReference>
<evidence type="ECO:0000313" key="2">
    <source>
        <dbReference type="EMBL" id="RSM15448.1"/>
    </source>
</evidence>